<dbReference type="InterPro" id="IPR011009">
    <property type="entry name" value="Kinase-like_dom_sf"/>
</dbReference>
<dbReference type="InterPro" id="IPR018247">
    <property type="entry name" value="EF_Hand_1_Ca_BS"/>
</dbReference>
<evidence type="ECO:0000256" key="1">
    <source>
        <dbReference type="ARBA" id="ARBA00001946"/>
    </source>
</evidence>
<evidence type="ECO:0000259" key="20">
    <source>
        <dbReference type="PROSITE" id="PS50011"/>
    </source>
</evidence>
<keyword evidence="8" id="KW-0808">Transferase</keyword>
<keyword evidence="13" id="KW-0106">Calcium</keyword>
<feature type="domain" description="Protein kinase" evidence="20">
    <location>
        <begin position="1"/>
        <end position="257"/>
    </location>
</feature>
<dbReference type="GO" id="GO:0004674">
    <property type="term" value="F:protein serine/threonine kinase activity"/>
    <property type="evidence" value="ECO:0007669"/>
    <property type="project" value="UniProtKB-KW"/>
</dbReference>
<dbReference type="PROSITE" id="PS00108">
    <property type="entry name" value="PROTEIN_KINASE_ST"/>
    <property type="match status" value="1"/>
</dbReference>
<sequence>MYYGGEGAYSTVRKVIHRKTKNVRAMKIIKKSHLTSDEQKSKFVNEIEILRQLDHPHILKLFEFYQDHDNYYIIVEMATGGELFQKIKEKGVFSEKEASVVMYQILLAVVYAHNSNIVHRDLKPQNILLDTTKEGNSYIKVVDWGTSKFFEKGKSMTEVFGTAYYIAPDVLKRQYNEKCDIWSCGVILYILLSGGPPINGKSQQDIIQNIQKGTTINYNGQAWSNISQSAVDILKKMLEYKQDQRWSATQCLEHKWFYEMGVKSKEQKATLTFIASQLTSKEEKYMLADTFKKIDKNGDGVLSKEEIVNGFMQELQMTKSEAEAQANIIFETVDIDKSGQIDYHEFIVATMNQEKALTKDKIQQSFSLFDQDGDGQITVKELQKVLGKHIPKKQLEIILQEVDTNGDGVISIEEFTELMNNNEQII</sequence>
<keyword evidence="7" id="KW-0723">Serine/threonine-protein kinase</keyword>
<evidence type="ECO:0000259" key="21">
    <source>
        <dbReference type="PROSITE" id="PS50222"/>
    </source>
</evidence>
<evidence type="ECO:0000256" key="10">
    <source>
        <dbReference type="ARBA" id="ARBA00022737"/>
    </source>
</evidence>
<comment type="caution">
    <text evidence="22">The sequence shown here is derived from an EMBL/GenBank/DDBJ whole genome shotgun (WGS) entry which is preliminary data.</text>
</comment>
<keyword evidence="9" id="KW-0479">Metal-binding</keyword>
<keyword evidence="23" id="KW-1185">Reference proteome</keyword>
<keyword evidence="6" id="KW-0963">Cytoplasm</keyword>
<evidence type="ECO:0000256" key="8">
    <source>
        <dbReference type="ARBA" id="ARBA00022679"/>
    </source>
</evidence>
<evidence type="ECO:0000256" key="9">
    <source>
        <dbReference type="ARBA" id="ARBA00022723"/>
    </source>
</evidence>
<evidence type="ECO:0000256" key="3">
    <source>
        <dbReference type="ARBA" id="ARBA00005253"/>
    </source>
</evidence>
<evidence type="ECO:0000256" key="14">
    <source>
        <dbReference type="ARBA" id="ARBA00022840"/>
    </source>
</evidence>
<keyword evidence="15" id="KW-0206">Cytoskeleton</keyword>
<dbReference type="EC" id="2.7.11.1" evidence="5"/>
<dbReference type="GO" id="GO:0005509">
    <property type="term" value="F:calcium ion binding"/>
    <property type="evidence" value="ECO:0007669"/>
    <property type="project" value="InterPro"/>
</dbReference>
<keyword evidence="12 22" id="KW-0418">Kinase</keyword>
<dbReference type="InterPro" id="IPR050205">
    <property type="entry name" value="CDPK_Ser/Thr_kinases"/>
</dbReference>
<dbReference type="Pfam" id="PF00069">
    <property type="entry name" value="Pkinase"/>
    <property type="match status" value="1"/>
</dbReference>
<evidence type="ECO:0000256" key="12">
    <source>
        <dbReference type="ARBA" id="ARBA00022777"/>
    </source>
</evidence>
<feature type="domain" description="EF-hand" evidence="21">
    <location>
        <begin position="393"/>
        <end position="425"/>
    </location>
</feature>
<dbReference type="PROSITE" id="PS50222">
    <property type="entry name" value="EF_HAND_2"/>
    <property type="match status" value="4"/>
</dbReference>
<evidence type="ECO:0000256" key="5">
    <source>
        <dbReference type="ARBA" id="ARBA00012513"/>
    </source>
</evidence>
<dbReference type="CDD" id="cd05117">
    <property type="entry name" value="STKc_CAMK"/>
    <property type="match status" value="1"/>
</dbReference>
<dbReference type="SMART" id="SM00220">
    <property type="entry name" value="S_TKc"/>
    <property type="match status" value="1"/>
</dbReference>
<evidence type="ECO:0000313" key="23">
    <source>
        <dbReference type="Proteomes" id="UP000054937"/>
    </source>
</evidence>
<dbReference type="SMART" id="SM00054">
    <property type="entry name" value="EFh"/>
    <property type="match status" value="4"/>
</dbReference>
<dbReference type="Gene3D" id="1.10.238.10">
    <property type="entry name" value="EF-hand"/>
    <property type="match status" value="2"/>
</dbReference>
<dbReference type="SUPFAM" id="SSF47473">
    <property type="entry name" value="EF-hand"/>
    <property type="match status" value="1"/>
</dbReference>
<dbReference type="FunFam" id="1.10.510.10:FF:000571">
    <property type="entry name" value="Maternal embryonic leucine zipper kinase"/>
    <property type="match status" value="1"/>
</dbReference>
<evidence type="ECO:0000256" key="16">
    <source>
        <dbReference type="ARBA" id="ARBA00024334"/>
    </source>
</evidence>
<dbReference type="Gene3D" id="3.30.200.20">
    <property type="entry name" value="Phosphorylase Kinase, domain 1"/>
    <property type="match status" value="1"/>
</dbReference>
<evidence type="ECO:0000256" key="6">
    <source>
        <dbReference type="ARBA" id="ARBA00022490"/>
    </source>
</evidence>
<dbReference type="CDD" id="cd00051">
    <property type="entry name" value="EFh"/>
    <property type="match status" value="2"/>
</dbReference>
<evidence type="ECO:0000256" key="13">
    <source>
        <dbReference type="ARBA" id="ARBA00022837"/>
    </source>
</evidence>
<comment type="function">
    <text evidence="17">Plays a fundamental role in microtubule organizing center structure and function. Component of the infraciliary lattice (ICL) and the ciliary basal bodies.</text>
</comment>
<proteinExistence type="inferred from homology"/>
<name>A0A0V0QH26_PSEPJ</name>
<evidence type="ECO:0000256" key="17">
    <source>
        <dbReference type="ARBA" id="ARBA00025692"/>
    </source>
</evidence>
<evidence type="ECO:0000256" key="18">
    <source>
        <dbReference type="ARBA" id="ARBA00047899"/>
    </source>
</evidence>
<comment type="cofactor">
    <cofactor evidence="1">
        <name>Mg(2+)</name>
        <dbReference type="ChEBI" id="CHEBI:18420"/>
    </cofactor>
</comment>
<dbReference type="EMBL" id="LDAU01000170">
    <property type="protein sequence ID" value="KRX01424.1"/>
    <property type="molecule type" value="Genomic_DNA"/>
</dbReference>
<feature type="domain" description="EF-hand" evidence="21">
    <location>
        <begin position="321"/>
        <end position="356"/>
    </location>
</feature>
<evidence type="ECO:0000256" key="7">
    <source>
        <dbReference type="ARBA" id="ARBA00022527"/>
    </source>
</evidence>
<comment type="catalytic activity">
    <reaction evidence="18">
        <text>L-threonyl-[protein] + ATP = O-phospho-L-threonyl-[protein] + ADP + H(+)</text>
        <dbReference type="Rhea" id="RHEA:46608"/>
        <dbReference type="Rhea" id="RHEA-COMP:11060"/>
        <dbReference type="Rhea" id="RHEA-COMP:11605"/>
        <dbReference type="ChEBI" id="CHEBI:15378"/>
        <dbReference type="ChEBI" id="CHEBI:30013"/>
        <dbReference type="ChEBI" id="CHEBI:30616"/>
        <dbReference type="ChEBI" id="CHEBI:61977"/>
        <dbReference type="ChEBI" id="CHEBI:456216"/>
        <dbReference type="EC" id="2.7.11.1"/>
    </reaction>
</comment>
<evidence type="ECO:0000256" key="15">
    <source>
        <dbReference type="ARBA" id="ARBA00023212"/>
    </source>
</evidence>
<dbReference type="OrthoDB" id="286757at2759"/>
<evidence type="ECO:0000256" key="19">
    <source>
        <dbReference type="ARBA" id="ARBA00048679"/>
    </source>
</evidence>
<accession>A0A0V0QH26</accession>
<evidence type="ECO:0000256" key="11">
    <source>
        <dbReference type="ARBA" id="ARBA00022741"/>
    </source>
</evidence>
<comment type="similarity">
    <text evidence="3">Belongs to the centrin family.</text>
</comment>
<dbReference type="OMA" id="ACADHNM"/>
<reference evidence="22 23" key="1">
    <citation type="journal article" date="2015" name="Sci. Rep.">
        <title>Genome of the facultative scuticociliatosis pathogen Pseudocohnilembus persalinus provides insight into its virulence through horizontal gene transfer.</title>
        <authorList>
            <person name="Xiong J."/>
            <person name="Wang G."/>
            <person name="Cheng J."/>
            <person name="Tian M."/>
            <person name="Pan X."/>
            <person name="Warren A."/>
            <person name="Jiang C."/>
            <person name="Yuan D."/>
            <person name="Miao W."/>
        </authorList>
    </citation>
    <scope>NUCLEOTIDE SEQUENCE [LARGE SCALE GENOMIC DNA]</scope>
    <source>
        <strain evidence="22">36N120E</strain>
    </source>
</reference>
<feature type="domain" description="EF-hand" evidence="21">
    <location>
        <begin position="282"/>
        <end position="317"/>
    </location>
</feature>
<dbReference type="Proteomes" id="UP000054937">
    <property type="component" value="Unassembled WGS sequence"/>
</dbReference>
<comment type="similarity">
    <text evidence="16">Belongs to the protein kinase superfamily. Ser/Thr protein kinase family. CDPK subfamily.</text>
</comment>
<dbReference type="FunFam" id="3.30.200.20:FF:000315">
    <property type="entry name" value="Calcium-dependent protein kinase 3"/>
    <property type="match status" value="1"/>
</dbReference>
<dbReference type="PROSITE" id="PS50011">
    <property type="entry name" value="PROTEIN_KINASE_DOM"/>
    <property type="match status" value="1"/>
</dbReference>
<feature type="domain" description="EF-hand" evidence="21">
    <location>
        <begin position="357"/>
        <end position="392"/>
    </location>
</feature>
<dbReference type="GO" id="GO:0005524">
    <property type="term" value="F:ATP binding"/>
    <property type="evidence" value="ECO:0007669"/>
    <property type="project" value="UniProtKB-KW"/>
</dbReference>
<gene>
    <name evidence="22" type="ORF">PPERSA_01327</name>
</gene>
<dbReference type="Pfam" id="PF13499">
    <property type="entry name" value="EF-hand_7"/>
    <property type="match status" value="2"/>
</dbReference>
<keyword evidence="10" id="KW-0677">Repeat</keyword>
<dbReference type="SUPFAM" id="SSF56112">
    <property type="entry name" value="Protein kinase-like (PK-like)"/>
    <property type="match status" value="1"/>
</dbReference>
<dbReference type="GO" id="GO:0005856">
    <property type="term" value="C:cytoskeleton"/>
    <property type="evidence" value="ECO:0007669"/>
    <property type="project" value="UniProtKB-SubCell"/>
</dbReference>
<dbReference type="InterPro" id="IPR002048">
    <property type="entry name" value="EF_hand_dom"/>
</dbReference>
<dbReference type="FunFam" id="1.10.238.10:FF:000585">
    <property type="entry name" value="Calcium-dependent protein kinase-a"/>
    <property type="match status" value="1"/>
</dbReference>
<dbReference type="FunFam" id="1.10.238.10:FF:000178">
    <property type="entry name" value="Calmodulin-2 A"/>
    <property type="match status" value="1"/>
</dbReference>
<dbReference type="Gene3D" id="1.10.510.10">
    <property type="entry name" value="Transferase(Phosphotransferase) domain 1"/>
    <property type="match status" value="1"/>
</dbReference>
<dbReference type="InParanoid" id="A0A0V0QH26"/>
<protein>
    <recommendedName>
        <fullName evidence="5">non-specific serine/threonine protein kinase</fullName>
        <ecNumber evidence="5">2.7.11.1</ecNumber>
    </recommendedName>
</protein>
<keyword evidence="11" id="KW-0547">Nucleotide-binding</keyword>
<comment type="subcellular location">
    <subcellularLocation>
        <location evidence="2">Cytoplasm</location>
        <location evidence="2">Cytoskeleton</location>
    </subcellularLocation>
</comment>
<dbReference type="PANTHER" id="PTHR24349">
    <property type="entry name" value="SERINE/THREONINE-PROTEIN KINASE"/>
    <property type="match status" value="1"/>
</dbReference>
<evidence type="ECO:0000256" key="4">
    <source>
        <dbReference type="ARBA" id="ARBA00011245"/>
    </source>
</evidence>
<dbReference type="InterPro" id="IPR011992">
    <property type="entry name" value="EF-hand-dom_pair"/>
</dbReference>
<evidence type="ECO:0000313" key="22">
    <source>
        <dbReference type="EMBL" id="KRX01424.1"/>
    </source>
</evidence>
<keyword evidence="14" id="KW-0067">ATP-binding</keyword>
<comment type="catalytic activity">
    <reaction evidence="19">
        <text>L-seryl-[protein] + ATP = O-phospho-L-seryl-[protein] + ADP + H(+)</text>
        <dbReference type="Rhea" id="RHEA:17989"/>
        <dbReference type="Rhea" id="RHEA-COMP:9863"/>
        <dbReference type="Rhea" id="RHEA-COMP:11604"/>
        <dbReference type="ChEBI" id="CHEBI:15378"/>
        <dbReference type="ChEBI" id="CHEBI:29999"/>
        <dbReference type="ChEBI" id="CHEBI:30616"/>
        <dbReference type="ChEBI" id="CHEBI:83421"/>
        <dbReference type="ChEBI" id="CHEBI:456216"/>
        <dbReference type="EC" id="2.7.11.1"/>
    </reaction>
</comment>
<dbReference type="InterPro" id="IPR000719">
    <property type="entry name" value="Prot_kinase_dom"/>
</dbReference>
<dbReference type="AlphaFoldDB" id="A0A0V0QH26"/>
<evidence type="ECO:0000256" key="2">
    <source>
        <dbReference type="ARBA" id="ARBA00004245"/>
    </source>
</evidence>
<dbReference type="InterPro" id="IPR008271">
    <property type="entry name" value="Ser/Thr_kinase_AS"/>
</dbReference>
<dbReference type="PROSITE" id="PS00018">
    <property type="entry name" value="EF_HAND_1"/>
    <property type="match status" value="4"/>
</dbReference>
<comment type="subunit">
    <text evidence="4">Monomer.</text>
</comment>
<organism evidence="22 23">
    <name type="scientific">Pseudocohnilembus persalinus</name>
    <name type="common">Ciliate</name>
    <dbReference type="NCBI Taxonomy" id="266149"/>
    <lineage>
        <taxon>Eukaryota</taxon>
        <taxon>Sar</taxon>
        <taxon>Alveolata</taxon>
        <taxon>Ciliophora</taxon>
        <taxon>Intramacronucleata</taxon>
        <taxon>Oligohymenophorea</taxon>
        <taxon>Scuticociliatia</taxon>
        <taxon>Philasterida</taxon>
        <taxon>Pseudocohnilembidae</taxon>
        <taxon>Pseudocohnilembus</taxon>
    </lineage>
</organism>